<evidence type="ECO:0000313" key="3">
    <source>
        <dbReference type="Proteomes" id="UP000276133"/>
    </source>
</evidence>
<feature type="region of interest" description="Disordered" evidence="1">
    <location>
        <begin position="345"/>
        <end position="393"/>
    </location>
</feature>
<dbReference type="AlphaFoldDB" id="A0A3M7R0W1"/>
<protein>
    <submittedName>
        <fullName evidence="2">KAT8 regulatory NSL complex subunit 2-like</fullName>
    </submittedName>
</protein>
<name>A0A3M7R0W1_BRAPC</name>
<feature type="compositionally biased region" description="Acidic residues" evidence="1">
    <location>
        <begin position="384"/>
        <end position="393"/>
    </location>
</feature>
<evidence type="ECO:0000313" key="2">
    <source>
        <dbReference type="EMBL" id="RNA17119.1"/>
    </source>
</evidence>
<evidence type="ECO:0000256" key="1">
    <source>
        <dbReference type="SAM" id="MobiDB-lite"/>
    </source>
</evidence>
<proteinExistence type="predicted"/>
<comment type="caution">
    <text evidence="2">The sequence shown here is derived from an EMBL/GenBank/DDBJ whole genome shotgun (WGS) entry which is preliminary data.</text>
</comment>
<feature type="compositionally biased region" description="Low complexity" evidence="1">
    <location>
        <begin position="353"/>
        <end position="383"/>
    </location>
</feature>
<dbReference type="Proteomes" id="UP000276133">
    <property type="component" value="Unassembled WGS sequence"/>
</dbReference>
<organism evidence="2 3">
    <name type="scientific">Brachionus plicatilis</name>
    <name type="common">Marine rotifer</name>
    <name type="synonym">Brachionus muelleri</name>
    <dbReference type="NCBI Taxonomy" id="10195"/>
    <lineage>
        <taxon>Eukaryota</taxon>
        <taxon>Metazoa</taxon>
        <taxon>Spiralia</taxon>
        <taxon>Gnathifera</taxon>
        <taxon>Rotifera</taxon>
        <taxon>Eurotatoria</taxon>
        <taxon>Monogononta</taxon>
        <taxon>Pseudotrocha</taxon>
        <taxon>Ploima</taxon>
        <taxon>Brachionidae</taxon>
        <taxon>Brachionus</taxon>
    </lineage>
</organism>
<dbReference type="OrthoDB" id="677315at2759"/>
<keyword evidence="3" id="KW-1185">Reference proteome</keyword>
<reference evidence="2 3" key="1">
    <citation type="journal article" date="2018" name="Sci. Rep.">
        <title>Genomic signatures of local adaptation to the degree of environmental predictability in rotifers.</title>
        <authorList>
            <person name="Franch-Gras L."/>
            <person name="Hahn C."/>
            <person name="Garcia-Roger E.M."/>
            <person name="Carmona M.J."/>
            <person name="Serra M."/>
            <person name="Gomez A."/>
        </authorList>
    </citation>
    <scope>NUCLEOTIDE SEQUENCE [LARGE SCALE GENOMIC DNA]</scope>
    <source>
        <strain evidence="2">HYR1</strain>
    </source>
</reference>
<gene>
    <name evidence="2" type="ORF">BpHYR1_034546</name>
</gene>
<sequence>MIYWKDDDKNFNEIEHCLKNKQDADESGDEDITDNLIDIDSDPEFMNFSNDSSDQIMHQIIKQHSVSFTSEAKNSNNETNEENLKQKNLESVGLDLSKKTVYTKNELIKIYKLKLSKLKLMYRKQLRILNDKLIVDRKKYLDMIKSQDNYNCSGNFSKTYGGYRSLNQIEAYIKEKYDPRCNAMSNSEIYRHKSTICYNKCIHKFSSSGNNSACNQIALPQSKFCQYHIGFDSNQFGFCNCSLIPEIENYGVKQPLIRDVIHKCDNNIEEENRNFGKNASDFELMQVKVCIPEHLIEIHNKYLENIKKCEANSSHEDTRNVISDSIIDDNFPKKFNLKIEASEANTISKESESAASSSSDSSTSTTSDSNMSILSSSSSSTTDSGEESEAEKN</sequence>
<dbReference type="EMBL" id="REGN01004525">
    <property type="protein sequence ID" value="RNA17119.1"/>
    <property type="molecule type" value="Genomic_DNA"/>
</dbReference>
<accession>A0A3M7R0W1</accession>